<dbReference type="Gene3D" id="1.20.58.760">
    <property type="entry name" value="Peptidase M41"/>
    <property type="match status" value="1"/>
</dbReference>
<dbReference type="FunFam" id="1.20.58.760:FF:000003">
    <property type="entry name" value="AFG3-like AAA ATPase 2"/>
    <property type="match status" value="1"/>
</dbReference>
<keyword evidence="11" id="KW-0645">Protease</keyword>
<evidence type="ECO:0000256" key="6">
    <source>
        <dbReference type="ARBA" id="ARBA00022723"/>
    </source>
</evidence>
<dbReference type="PANTHER" id="PTHR43655">
    <property type="entry name" value="ATP-DEPENDENT PROTEASE"/>
    <property type="match status" value="1"/>
</dbReference>
<dbReference type="GO" id="GO:0005745">
    <property type="term" value="C:m-AAA complex"/>
    <property type="evidence" value="ECO:0007669"/>
    <property type="project" value="TreeGrafter"/>
</dbReference>
<keyword evidence="15" id="KW-1185">Reference proteome</keyword>
<evidence type="ECO:0000256" key="7">
    <source>
        <dbReference type="ARBA" id="ARBA00022741"/>
    </source>
</evidence>
<reference evidence="15" key="1">
    <citation type="journal article" date="2018" name="Nat. Microbiol.">
        <title>Leveraging single-cell genomics to expand the fungal tree of life.</title>
        <authorList>
            <person name="Ahrendt S.R."/>
            <person name="Quandt C.A."/>
            <person name="Ciobanu D."/>
            <person name="Clum A."/>
            <person name="Salamov A."/>
            <person name="Andreopoulos B."/>
            <person name="Cheng J.F."/>
            <person name="Woyke T."/>
            <person name="Pelin A."/>
            <person name="Henrissat B."/>
            <person name="Reynolds N.K."/>
            <person name="Benny G.L."/>
            <person name="Smith M.E."/>
            <person name="James T.Y."/>
            <person name="Grigoriev I.V."/>
        </authorList>
    </citation>
    <scope>NUCLEOTIDE SEQUENCE [LARGE SCALE GENOMIC DNA]</scope>
    <source>
        <strain evidence="15">RSA 468</strain>
    </source>
</reference>
<keyword evidence="11" id="KW-0482">Metalloprotease</keyword>
<protein>
    <submittedName>
        <fullName evidence="14">Peptidase M41</fullName>
    </submittedName>
</protein>
<keyword evidence="12" id="KW-0472">Membrane</keyword>
<accession>A0A4P9ZQL3</accession>
<evidence type="ECO:0000256" key="3">
    <source>
        <dbReference type="ARBA" id="ARBA00004370"/>
    </source>
</evidence>
<dbReference type="InterPro" id="IPR000642">
    <property type="entry name" value="Peptidase_M41"/>
</dbReference>
<dbReference type="PANTHER" id="PTHR43655:SF2">
    <property type="entry name" value="AFG3 LIKE MATRIX AAA PEPTIDASE SUBUNIT 2, ISOFORM A"/>
    <property type="match status" value="1"/>
</dbReference>
<evidence type="ECO:0000256" key="4">
    <source>
        <dbReference type="ARBA" id="ARBA00010550"/>
    </source>
</evidence>
<dbReference type="EMBL" id="ML002878">
    <property type="protein sequence ID" value="RKP35408.1"/>
    <property type="molecule type" value="Genomic_DNA"/>
</dbReference>
<dbReference type="Proteomes" id="UP000268162">
    <property type="component" value="Unassembled WGS sequence"/>
</dbReference>
<dbReference type="Pfam" id="PF01434">
    <property type="entry name" value="Peptidase_M41"/>
    <property type="match status" value="1"/>
</dbReference>
<dbReference type="GO" id="GO:0004222">
    <property type="term" value="F:metalloendopeptidase activity"/>
    <property type="evidence" value="ECO:0007669"/>
    <property type="project" value="InterPro"/>
</dbReference>
<dbReference type="SUPFAM" id="SSF140990">
    <property type="entry name" value="FtsH protease domain-like"/>
    <property type="match status" value="1"/>
</dbReference>
<comment type="similarity">
    <text evidence="4">In the N-terminal section; belongs to the AAA ATPase family.</text>
</comment>
<dbReference type="GO" id="GO:0030163">
    <property type="term" value="P:protein catabolic process"/>
    <property type="evidence" value="ECO:0007669"/>
    <property type="project" value="UniProtKB-ARBA"/>
</dbReference>
<dbReference type="Gene3D" id="1.10.8.60">
    <property type="match status" value="1"/>
</dbReference>
<evidence type="ECO:0000256" key="12">
    <source>
        <dbReference type="ARBA" id="ARBA00023136"/>
    </source>
</evidence>
<keyword evidence="5" id="KW-0812">Transmembrane</keyword>
<evidence type="ECO:0000256" key="1">
    <source>
        <dbReference type="ARBA" id="ARBA00001947"/>
    </source>
</evidence>
<evidence type="ECO:0000256" key="8">
    <source>
        <dbReference type="ARBA" id="ARBA00022833"/>
    </source>
</evidence>
<evidence type="ECO:0000256" key="9">
    <source>
        <dbReference type="ARBA" id="ARBA00022840"/>
    </source>
</evidence>
<keyword evidence="11" id="KW-0378">Hydrolase</keyword>
<name>A0A4P9ZQL3_9FUNG</name>
<feature type="domain" description="Peptidase M41" evidence="13">
    <location>
        <begin position="42"/>
        <end position="224"/>
    </location>
</feature>
<evidence type="ECO:0000259" key="13">
    <source>
        <dbReference type="Pfam" id="PF01434"/>
    </source>
</evidence>
<dbReference type="GO" id="GO:0046872">
    <property type="term" value="F:metal ion binding"/>
    <property type="evidence" value="ECO:0007669"/>
    <property type="project" value="UniProtKB-KW"/>
</dbReference>
<evidence type="ECO:0000256" key="11">
    <source>
        <dbReference type="ARBA" id="ARBA00023049"/>
    </source>
</evidence>
<dbReference type="GO" id="GO:0034982">
    <property type="term" value="P:mitochondrial protein processing"/>
    <property type="evidence" value="ECO:0007669"/>
    <property type="project" value="TreeGrafter"/>
</dbReference>
<organism evidence="14 15">
    <name type="scientific">Dimargaris cristalligena</name>
    <dbReference type="NCBI Taxonomy" id="215637"/>
    <lineage>
        <taxon>Eukaryota</taxon>
        <taxon>Fungi</taxon>
        <taxon>Fungi incertae sedis</taxon>
        <taxon>Zoopagomycota</taxon>
        <taxon>Kickxellomycotina</taxon>
        <taxon>Dimargaritomycetes</taxon>
        <taxon>Dimargaritales</taxon>
        <taxon>Dimargaritaceae</taxon>
        <taxon>Dimargaris</taxon>
    </lineage>
</organism>
<dbReference type="InterPro" id="IPR050928">
    <property type="entry name" value="ATP-dep_Zn_Metalloprotease"/>
</dbReference>
<keyword evidence="9" id="KW-0067">ATP-binding</keyword>
<dbReference type="GO" id="GO:0005524">
    <property type="term" value="F:ATP binding"/>
    <property type="evidence" value="ECO:0007669"/>
    <property type="project" value="UniProtKB-KW"/>
</dbReference>
<comment type="cofactor">
    <cofactor evidence="1">
        <name>Zn(2+)</name>
        <dbReference type="ChEBI" id="CHEBI:29105"/>
    </cofactor>
</comment>
<gene>
    <name evidence="14" type="ORF">BJ085DRAFT_478</name>
</gene>
<sequence>DIANVCNEAALIAARMRDDLVREKHFELAIERVVGGLEKKSRVLSPDEKRTVAYHEAGHAVAGWFLRYAEPLLKVSIIPRGSGALGYAQFMPQEQFLYSTEHLYDRMCMTLAGRAAEQIFFGIITTGAGDDLQKVTKNAYAQVTAYGMNARIGNVSFEDRSDPNPRFQKPYSEDTAQIIDQEVRKMINSAYERTLALLTEKRDCVEKVAQLLLEREVINREDMINMLGKRPFPEK</sequence>
<feature type="non-terminal residue" evidence="14">
    <location>
        <position position="1"/>
    </location>
</feature>
<dbReference type="InterPro" id="IPR037219">
    <property type="entry name" value="Peptidase_M41-like"/>
</dbReference>
<keyword evidence="10" id="KW-1133">Transmembrane helix</keyword>
<keyword evidence="7" id="KW-0547">Nucleotide-binding</keyword>
<evidence type="ECO:0000313" key="15">
    <source>
        <dbReference type="Proteomes" id="UP000268162"/>
    </source>
</evidence>
<keyword evidence="6" id="KW-0479">Metal-binding</keyword>
<proteinExistence type="inferred from homology"/>
<evidence type="ECO:0000256" key="5">
    <source>
        <dbReference type="ARBA" id="ARBA00022692"/>
    </source>
</evidence>
<comment type="subcellular location">
    <subcellularLocation>
        <location evidence="3">Membrane</location>
    </subcellularLocation>
    <subcellularLocation>
        <location evidence="2">Mitochondrion</location>
    </subcellularLocation>
</comment>
<evidence type="ECO:0000256" key="10">
    <source>
        <dbReference type="ARBA" id="ARBA00022989"/>
    </source>
</evidence>
<keyword evidence="8" id="KW-0862">Zinc</keyword>
<evidence type="ECO:0000313" key="14">
    <source>
        <dbReference type="EMBL" id="RKP35408.1"/>
    </source>
</evidence>
<dbReference type="AlphaFoldDB" id="A0A4P9ZQL3"/>
<dbReference type="STRING" id="215637.A0A4P9ZQL3"/>
<evidence type="ECO:0000256" key="2">
    <source>
        <dbReference type="ARBA" id="ARBA00004173"/>
    </source>
</evidence>
<dbReference type="GO" id="GO:0004176">
    <property type="term" value="F:ATP-dependent peptidase activity"/>
    <property type="evidence" value="ECO:0007669"/>
    <property type="project" value="InterPro"/>
</dbReference>
<feature type="non-terminal residue" evidence="14">
    <location>
        <position position="235"/>
    </location>
</feature>